<accession>A0A5C5VL95</accession>
<evidence type="ECO:0000313" key="3">
    <source>
        <dbReference type="Proteomes" id="UP000318878"/>
    </source>
</evidence>
<comment type="caution">
    <text evidence="2">The sequence shown here is derived from an EMBL/GenBank/DDBJ whole genome shotgun (WGS) entry which is preliminary data.</text>
</comment>
<dbReference type="EMBL" id="SJPF01000001">
    <property type="protein sequence ID" value="TWT39338.1"/>
    <property type="molecule type" value="Genomic_DNA"/>
</dbReference>
<protein>
    <recommendedName>
        <fullName evidence="1">DUF2007 domain-containing protein</fullName>
    </recommendedName>
</protein>
<evidence type="ECO:0000259" key="1">
    <source>
        <dbReference type="Pfam" id="PF09413"/>
    </source>
</evidence>
<dbReference type="InterPro" id="IPR011322">
    <property type="entry name" value="N-reg_PII-like_a/b"/>
</dbReference>
<dbReference type="InterPro" id="IPR018551">
    <property type="entry name" value="DUF2007"/>
</dbReference>
<dbReference type="AlphaFoldDB" id="A0A5C5VL95"/>
<name>A0A5C5VL95_9BACT</name>
<dbReference type="Proteomes" id="UP000318878">
    <property type="component" value="Unassembled WGS sequence"/>
</dbReference>
<gene>
    <name evidence="2" type="ORF">Enr8_10370</name>
</gene>
<evidence type="ECO:0000313" key="2">
    <source>
        <dbReference type="EMBL" id="TWT39338.1"/>
    </source>
</evidence>
<proteinExistence type="predicted"/>
<feature type="domain" description="DUF2007" evidence="1">
    <location>
        <begin position="21"/>
        <end position="81"/>
    </location>
</feature>
<dbReference type="Pfam" id="PF09413">
    <property type="entry name" value="DUF2007"/>
    <property type="match status" value="1"/>
</dbReference>
<dbReference type="SUPFAM" id="SSF54913">
    <property type="entry name" value="GlnB-like"/>
    <property type="match status" value="1"/>
</dbReference>
<dbReference type="OrthoDB" id="287066at2"/>
<reference evidence="2 3" key="1">
    <citation type="submission" date="2019-02" db="EMBL/GenBank/DDBJ databases">
        <title>Deep-cultivation of Planctomycetes and their phenomic and genomic characterization uncovers novel biology.</title>
        <authorList>
            <person name="Wiegand S."/>
            <person name="Jogler M."/>
            <person name="Boedeker C."/>
            <person name="Pinto D."/>
            <person name="Vollmers J."/>
            <person name="Rivas-Marin E."/>
            <person name="Kohn T."/>
            <person name="Peeters S.H."/>
            <person name="Heuer A."/>
            <person name="Rast P."/>
            <person name="Oberbeckmann S."/>
            <person name="Bunk B."/>
            <person name="Jeske O."/>
            <person name="Meyerdierks A."/>
            <person name="Storesund J.E."/>
            <person name="Kallscheuer N."/>
            <person name="Luecker S."/>
            <person name="Lage O.M."/>
            <person name="Pohl T."/>
            <person name="Merkel B.J."/>
            <person name="Hornburger P."/>
            <person name="Mueller R.-W."/>
            <person name="Bruemmer F."/>
            <person name="Labrenz M."/>
            <person name="Spormann A.M."/>
            <person name="Op Den Camp H."/>
            <person name="Overmann J."/>
            <person name="Amann R."/>
            <person name="Jetten M.S.M."/>
            <person name="Mascher T."/>
            <person name="Medema M.H."/>
            <person name="Devos D.P."/>
            <person name="Kaster A.-K."/>
            <person name="Ovreas L."/>
            <person name="Rohde M."/>
            <person name="Galperin M.Y."/>
            <person name="Jogler C."/>
        </authorList>
    </citation>
    <scope>NUCLEOTIDE SEQUENCE [LARGE SCALE GENOMIC DNA]</scope>
    <source>
        <strain evidence="2 3">Enr8</strain>
    </source>
</reference>
<dbReference type="Gene3D" id="3.30.70.790">
    <property type="entry name" value="UreE, C-terminal domain"/>
    <property type="match status" value="1"/>
</dbReference>
<organism evidence="2 3">
    <name type="scientific">Blastopirellula retiformator</name>
    <dbReference type="NCBI Taxonomy" id="2527970"/>
    <lineage>
        <taxon>Bacteria</taxon>
        <taxon>Pseudomonadati</taxon>
        <taxon>Planctomycetota</taxon>
        <taxon>Planctomycetia</taxon>
        <taxon>Pirellulales</taxon>
        <taxon>Pirellulaceae</taxon>
        <taxon>Blastopirellula</taxon>
    </lineage>
</organism>
<keyword evidence="3" id="KW-1185">Reference proteome</keyword>
<sequence>MKQPSAKFTPFARDPMNDVNWTEVMTTYDESQAEVIKIALAEEDIPCTIENAHQGGFTGVFQARVLVPENFVHAAKKLLESHKET</sequence>